<comment type="catalytic activity">
    <reaction evidence="9">
        <text>adenosine(37) in tRNA + dimethylallyl diphosphate = N(6)-dimethylallyladenosine(37) in tRNA + diphosphate</text>
        <dbReference type="Rhea" id="RHEA:26482"/>
        <dbReference type="Rhea" id="RHEA-COMP:10162"/>
        <dbReference type="Rhea" id="RHEA-COMP:10375"/>
        <dbReference type="ChEBI" id="CHEBI:33019"/>
        <dbReference type="ChEBI" id="CHEBI:57623"/>
        <dbReference type="ChEBI" id="CHEBI:74411"/>
        <dbReference type="ChEBI" id="CHEBI:74415"/>
        <dbReference type="EC" id="2.5.1.75"/>
    </reaction>
</comment>
<evidence type="ECO:0000256" key="1">
    <source>
        <dbReference type="ARBA" id="ARBA00001946"/>
    </source>
</evidence>
<dbReference type="Gene3D" id="3.40.50.300">
    <property type="entry name" value="P-loop containing nucleotide triphosphate hydrolases"/>
    <property type="match status" value="1"/>
</dbReference>
<comment type="caution">
    <text evidence="11">The sequence shown here is derived from an EMBL/GenBank/DDBJ whole genome shotgun (WGS) entry which is preliminary data.</text>
</comment>
<evidence type="ECO:0000256" key="7">
    <source>
        <dbReference type="ARBA" id="ARBA00022840"/>
    </source>
</evidence>
<dbReference type="Proteomes" id="UP001057455">
    <property type="component" value="Unassembled WGS sequence"/>
</dbReference>
<evidence type="ECO:0000256" key="9">
    <source>
        <dbReference type="ARBA" id="ARBA00049563"/>
    </source>
</evidence>
<accession>A0A9W5TAK1</accession>
<protein>
    <recommendedName>
        <fullName evidence="3">tRNA dimethylallyltransferase</fullName>
        <ecNumber evidence="3">2.5.1.75</ecNumber>
    </recommendedName>
</protein>
<dbReference type="SUPFAM" id="SSF52540">
    <property type="entry name" value="P-loop containing nucleoside triphosphate hydrolases"/>
    <property type="match status" value="1"/>
</dbReference>
<evidence type="ECO:0000256" key="3">
    <source>
        <dbReference type="ARBA" id="ARBA00012665"/>
    </source>
</evidence>
<evidence type="ECO:0000256" key="5">
    <source>
        <dbReference type="ARBA" id="ARBA00022694"/>
    </source>
</evidence>
<evidence type="ECO:0000256" key="8">
    <source>
        <dbReference type="ARBA" id="ARBA00022842"/>
    </source>
</evidence>
<evidence type="ECO:0000256" key="6">
    <source>
        <dbReference type="ARBA" id="ARBA00022741"/>
    </source>
</evidence>
<keyword evidence="12" id="KW-1185">Reference proteome</keyword>
<keyword evidence="8" id="KW-0460">Magnesium</keyword>
<reference evidence="11" key="1">
    <citation type="submission" date="2019-12" db="EMBL/GenBank/DDBJ databases">
        <title>Genome sequence of Babesia ovis.</title>
        <authorList>
            <person name="Yamagishi J."/>
            <person name="Sevinc F."/>
            <person name="Xuan X."/>
        </authorList>
    </citation>
    <scope>NUCLEOTIDE SEQUENCE</scope>
    <source>
        <strain evidence="11">Selcuk</strain>
    </source>
</reference>
<dbReference type="InterPro" id="IPR018022">
    <property type="entry name" value="IPT"/>
</dbReference>
<proteinExistence type="inferred from homology"/>
<dbReference type="InterPro" id="IPR027417">
    <property type="entry name" value="P-loop_NTPase"/>
</dbReference>
<dbReference type="GO" id="GO:0005524">
    <property type="term" value="F:ATP binding"/>
    <property type="evidence" value="ECO:0007669"/>
    <property type="project" value="UniProtKB-KW"/>
</dbReference>
<dbReference type="PANTHER" id="PTHR11088">
    <property type="entry name" value="TRNA DIMETHYLALLYLTRANSFERASE"/>
    <property type="match status" value="1"/>
</dbReference>
<dbReference type="Gene3D" id="1.10.20.140">
    <property type="match status" value="1"/>
</dbReference>
<evidence type="ECO:0000313" key="11">
    <source>
        <dbReference type="EMBL" id="GFE53826.1"/>
    </source>
</evidence>
<dbReference type="OrthoDB" id="775260at2759"/>
<gene>
    <name evidence="11" type="ORF">BaOVIS_012300</name>
</gene>
<dbReference type="AlphaFoldDB" id="A0A9W5TAK1"/>
<evidence type="ECO:0000256" key="4">
    <source>
        <dbReference type="ARBA" id="ARBA00022679"/>
    </source>
</evidence>
<dbReference type="GO" id="GO:0006400">
    <property type="term" value="P:tRNA modification"/>
    <property type="evidence" value="ECO:0007669"/>
    <property type="project" value="TreeGrafter"/>
</dbReference>
<keyword evidence="5" id="KW-0819">tRNA processing</keyword>
<dbReference type="NCBIfam" id="TIGR00174">
    <property type="entry name" value="miaA"/>
    <property type="match status" value="1"/>
</dbReference>
<dbReference type="PANTHER" id="PTHR11088:SF60">
    <property type="entry name" value="TRNA DIMETHYLALLYLTRANSFERASE"/>
    <property type="match status" value="1"/>
</dbReference>
<organism evidence="11 12">
    <name type="scientific">Babesia ovis</name>
    <dbReference type="NCBI Taxonomy" id="5869"/>
    <lineage>
        <taxon>Eukaryota</taxon>
        <taxon>Sar</taxon>
        <taxon>Alveolata</taxon>
        <taxon>Apicomplexa</taxon>
        <taxon>Aconoidasida</taxon>
        <taxon>Piroplasmida</taxon>
        <taxon>Babesiidae</taxon>
        <taxon>Babesia</taxon>
    </lineage>
</organism>
<dbReference type="EC" id="2.5.1.75" evidence="3"/>
<dbReference type="GO" id="GO:0052381">
    <property type="term" value="F:tRNA dimethylallyltransferase activity"/>
    <property type="evidence" value="ECO:0007669"/>
    <property type="project" value="UniProtKB-EC"/>
</dbReference>
<evidence type="ECO:0000256" key="10">
    <source>
        <dbReference type="RuleBase" id="RU003785"/>
    </source>
</evidence>
<keyword evidence="7 10" id="KW-0067">ATP-binding</keyword>
<name>A0A9W5TAK1_BABOV</name>
<dbReference type="InterPro" id="IPR039657">
    <property type="entry name" value="Dimethylallyltransferase"/>
</dbReference>
<comment type="cofactor">
    <cofactor evidence="1">
        <name>Mg(2+)</name>
        <dbReference type="ChEBI" id="CHEBI:18420"/>
    </cofactor>
</comment>
<dbReference type="Pfam" id="PF01715">
    <property type="entry name" value="IPPT"/>
    <property type="match status" value="1"/>
</dbReference>
<evidence type="ECO:0000313" key="12">
    <source>
        <dbReference type="Proteomes" id="UP001057455"/>
    </source>
</evidence>
<dbReference type="EMBL" id="BLIY01000007">
    <property type="protein sequence ID" value="GFE53826.1"/>
    <property type="molecule type" value="Genomic_DNA"/>
</dbReference>
<comment type="similarity">
    <text evidence="2 10">Belongs to the IPP transferase family.</text>
</comment>
<evidence type="ECO:0000256" key="2">
    <source>
        <dbReference type="ARBA" id="ARBA00005842"/>
    </source>
</evidence>
<keyword evidence="4 10" id="KW-0808">Transferase</keyword>
<keyword evidence="6 10" id="KW-0547">Nucleotide-binding</keyword>
<sequence>MNKLNDTSLDIMNTSRTVTNRDEGLVTRGLRGKIVIILGPTATGKTDASIEVALKLKEHNIKAEIINTDSMQIYEGFDIGTAKPTTQQMETIKHHLIGFIPATQHYNVAQYVHTTTALIAQMHANNILPILVGGSNMYVEGLLWPSVMDMQMEETGHNTLELYEKLRMLDPERAAELHMNDRKRITRSLDVVKRSGMKHSELIMIRRNEKNKSGPKYDSLMFAMLCETAEHKRRIKERTRKMLEDGILEECNQLVELIGTECLL</sequence>